<evidence type="ECO:0000256" key="1">
    <source>
        <dbReference type="SAM" id="Phobius"/>
    </source>
</evidence>
<evidence type="ECO:0000259" key="2">
    <source>
        <dbReference type="PROSITE" id="PS01186"/>
    </source>
</evidence>
<dbReference type="EnsemblPlants" id="Bo2g001050.1">
    <property type="protein sequence ID" value="Bo2g001050.1"/>
    <property type="gene ID" value="Bo2g001050"/>
</dbReference>
<dbReference type="Proteomes" id="UP000032141">
    <property type="component" value="Chromosome C2"/>
</dbReference>
<evidence type="ECO:0000313" key="4">
    <source>
        <dbReference type="Proteomes" id="UP000032141"/>
    </source>
</evidence>
<accession>A0A0D3AHB7</accession>
<feature type="domain" description="EGF-like" evidence="2">
    <location>
        <begin position="79"/>
        <end position="93"/>
    </location>
</feature>
<sequence length="161" mass="17760">MEGVGRIRLPTLQLALYDTFRGRVCQCPIVQGVKFLGDGYTHCEASGALRCGINNGGCWKRTQMGRTYSACRDDHSKGCKCPPGFKGDGLKNCEGKDARGDVSWGVIWIILMGLGAAALGAYTVYKYRIRTYMDSEIRAIMAQYMPLDNHPNTQPSSQLEL</sequence>
<dbReference type="eggNOG" id="ENOG502QSX2">
    <property type="taxonomic scope" value="Eukaryota"/>
</dbReference>
<keyword evidence="4" id="KW-1185">Reference proteome</keyword>
<dbReference type="PROSITE" id="PS01186">
    <property type="entry name" value="EGF_2"/>
    <property type="match status" value="1"/>
</dbReference>
<organism evidence="3 4">
    <name type="scientific">Brassica oleracea var. oleracea</name>
    <dbReference type="NCBI Taxonomy" id="109376"/>
    <lineage>
        <taxon>Eukaryota</taxon>
        <taxon>Viridiplantae</taxon>
        <taxon>Streptophyta</taxon>
        <taxon>Embryophyta</taxon>
        <taxon>Tracheophyta</taxon>
        <taxon>Spermatophyta</taxon>
        <taxon>Magnoliopsida</taxon>
        <taxon>eudicotyledons</taxon>
        <taxon>Gunneridae</taxon>
        <taxon>Pentapetalae</taxon>
        <taxon>rosids</taxon>
        <taxon>malvids</taxon>
        <taxon>Brassicales</taxon>
        <taxon>Brassicaceae</taxon>
        <taxon>Brassiceae</taxon>
        <taxon>Brassica</taxon>
    </lineage>
</organism>
<keyword evidence="1" id="KW-0472">Membrane</keyword>
<reference evidence="3 4" key="1">
    <citation type="journal article" date="2014" name="Genome Biol.">
        <title>Transcriptome and methylome profiling reveals relics of genome dominance in the mesopolyploid Brassica oleracea.</title>
        <authorList>
            <person name="Parkin I.A."/>
            <person name="Koh C."/>
            <person name="Tang H."/>
            <person name="Robinson S.J."/>
            <person name="Kagale S."/>
            <person name="Clarke W.E."/>
            <person name="Town C.D."/>
            <person name="Nixon J."/>
            <person name="Krishnakumar V."/>
            <person name="Bidwell S.L."/>
            <person name="Denoeud F."/>
            <person name="Belcram H."/>
            <person name="Links M.G."/>
            <person name="Just J."/>
            <person name="Clarke C."/>
            <person name="Bender T."/>
            <person name="Huebert T."/>
            <person name="Mason A.S."/>
            <person name="Pires J.C."/>
            <person name="Barker G."/>
            <person name="Moore J."/>
            <person name="Walley P.G."/>
            <person name="Manoli S."/>
            <person name="Batley J."/>
            <person name="Edwards D."/>
            <person name="Nelson M.N."/>
            <person name="Wang X."/>
            <person name="Paterson A.H."/>
            <person name="King G."/>
            <person name="Bancroft I."/>
            <person name="Chalhoub B."/>
            <person name="Sharpe A.G."/>
        </authorList>
    </citation>
    <scope>NUCLEOTIDE SEQUENCE</scope>
    <source>
        <strain evidence="3 4">cv. TO1000</strain>
    </source>
</reference>
<dbReference type="STRING" id="109376.A0A0D3AHB7"/>
<dbReference type="InterPro" id="IPR000742">
    <property type="entry name" value="EGF"/>
</dbReference>
<protein>
    <recommendedName>
        <fullName evidence="2">EGF-like domain-containing protein</fullName>
    </recommendedName>
</protein>
<keyword evidence="1" id="KW-1133">Transmembrane helix</keyword>
<dbReference type="Gramene" id="Bo2g001050.1">
    <property type="protein sequence ID" value="Bo2g001050.1"/>
    <property type="gene ID" value="Bo2g001050"/>
</dbReference>
<evidence type="ECO:0000313" key="3">
    <source>
        <dbReference type="EnsemblPlants" id="Bo2g001050.1"/>
    </source>
</evidence>
<feature type="transmembrane region" description="Helical" evidence="1">
    <location>
        <begin position="105"/>
        <end position="125"/>
    </location>
</feature>
<keyword evidence="1" id="KW-0812">Transmembrane</keyword>
<reference evidence="3" key="2">
    <citation type="submission" date="2015-03" db="UniProtKB">
        <authorList>
            <consortium name="EnsemblPlants"/>
        </authorList>
    </citation>
    <scope>IDENTIFICATION</scope>
</reference>
<dbReference type="AlphaFoldDB" id="A0A0D3AHB7"/>
<name>A0A0D3AHB7_BRAOL</name>
<proteinExistence type="predicted"/>
<dbReference type="HOGENOM" id="CLU_1725142_0_0_1"/>